<evidence type="ECO:0000313" key="3">
    <source>
        <dbReference type="Proteomes" id="UP000321863"/>
    </source>
</evidence>
<name>A0A511YRS1_9FLAO</name>
<sequence>MKITIPTPCYENWEAMPPDEQGRFCSVCAETVRDFTDASDDEMIHAFSDPSENICGNFRESRLNRDLQYSYVNSLFTRFAAGFMLTAGGFVSLRAQQAADTLRPGKIEEVVLTGFYTKKVNSMVTGGGTLIREDQLATSQKEKEAVLTLRGNVGKPALKDHSEKQLRIGGAHASLREDQKPLTVLDGQVITLEELQKTDPESIETINILKDEEATSLYGSKGINGVILVTTKKKKTKRN</sequence>
<dbReference type="RefSeq" id="WP_170234771.1">
    <property type="nucleotide sequence ID" value="NZ_BJYJ01000035.1"/>
</dbReference>
<dbReference type="Proteomes" id="UP000321863">
    <property type="component" value="Unassembled WGS sequence"/>
</dbReference>
<dbReference type="PROSITE" id="PS52016">
    <property type="entry name" value="TONB_DEPENDENT_REC_3"/>
    <property type="match status" value="1"/>
</dbReference>
<organism evidence="2 3">
    <name type="scientific">Chryseobacterium hagamense</name>
    <dbReference type="NCBI Taxonomy" id="395935"/>
    <lineage>
        <taxon>Bacteria</taxon>
        <taxon>Pseudomonadati</taxon>
        <taxon>Bacteroidota</taxon>
        <taxon>Flavobacteriia</taxon>
        <taxon>Flavobacteriales</taxon>
        <taxon>Weeksellaceae</taxon>
        <taxon>Chryseobacterium group</taxon>
        <taxon>Chryseobacterium</taxon>
    </lineage>
</organism>
<comment type="similarity">
    <text evidence="1">Belongs to the TonB-dependent receptor family.</text>
</comment>
<dbReference type="AlphaFoldDB" id="A0A511YRS1"/>
<keyword evidence="1" id="KW-1134">Transmembrane beta strand</keyword>
<reference evidence="2 3" key="1">
    <citation type="submission" date="2019-07" db="EMBL/GenBank/DDBJ databases">
        <title>Whole genome shotgun sequence of Chryseobacterium hagamense NBRC 105253.</title>
        <authorList>
            <person name="Hosoyama A."/>
            <person name="Uohara A."/>
            <person name="Ohji S."/>
            <person name="Ichikawa N."/>
        </authorList>
    </citation>
    <scope>NUCLEOTIDE SEQUENCE [LARGE SCALE GENOMIC DNA]</scope>
    <source>
        <strain evidence="2 3">NBRC 105253</strain>
    </source>
</reference>
<protein>
    <submittedName>
        <fullName evidence="2">Uncharacterized protein</fullName>
    </submittedName>
</protein>
<keyword evidence="1" id="KW-0813">Transport</keyword>
<evidence type="ECO:0000256" key="1">
    <source>
        <dbReference type="PROSITE-ProRule" id="PRU01360"/>
    </source>
</evidence>
<dbReference type="GO" id="GO:0009279">
    <property type="term" value="C:cell outer membrane"/>
    <property type="evidence" value="ECO:0007669"/>
    <property type="project" value="UniProtKB-SubCell"/>
</dbReference>
<dbReference type="InterPro" id="IPR039426">
    <property type="entry name" value="TonB-dep_rcpt-like"/>
</dbReference>
<gene>
    <name evidence="2" type="ORF">CHA01nite_36240</name>
</gene>
<dbReference type="Gene3D" id="2.170.130.10">
    <property type="entry name" value="TonB-dependent receptor, plug domain"/>
    <property type="match status" value="1"/>
</dbReference>
<dbReference type="NCBIfam" id="TIGR04057">
    <property type="entry name" value="SusC_RagA_signa"/>
    <property type="match status" value="1"/>
</dbReference>
<dbReference type="InterPro" id="IPR023997">
    <property type="entry name" value="TonB-dep_OMP_SusC/RagA_CS"/>
</dbReference>
<dbReference type="EMBL" id="BJYJ01000035">
    <property type="protein sequence ID" value="GEN77884.1"/>
    <property type="molecule type" value="Genomic_DNA"/>
</dbReference>
<comment type="caution">
    <text evidence="2">The sequence shown here is derived from an EMBL/GenBank/DDBJ whole genome shotgun (WGS) entry which is preliminary data.</text>
</comment>
<evidence type="ECO:0000313" key="2">
    <source>
        <dbReference type="EMBL" id="GEN77884.1"/>
    </source>
</evidence>
<accession>A0A511YRS1</accession>
<keyword evidence="1" id="KW-0472">Membrane</keyword>
<dbReference type="InterPro" id="IPR037066">
    <property type="entry name" value="Plug_dom_sf"/>
</dbReference>
<dbReference type="SUPFAM" id="SSF56935">
    <property type="entry name" value="Porins"/>
    <property type="match status" value="1"/>
</dbReference>
<comment type="subcellular location">
    <subcellularLocation>
        <location evidence="1">Cell outer membrane</location>
        <topology evidence="1">Multi-pass membrane protein</topology>
    </subcellularLocation>
</comment>
<proteinExistence type="inferred from homology"/>
<keyword evidence="3" id="KW-1185">Reference proteome</keyword>
<keyword evidence="1" id="KW-0998">Cell outer membrane</keyword>
<keyword evidence="1" id="KW-0812">Transmembrane</keyword>